<dbReference type="AlphaFoldDB" id="A0A6N8EC68"/>
<feature type="compositionally biased region" description="Basic residues" evidence="1">
    <location>
        <begin position="1"/>
        <end position="14"/>
    </location>
</feature>
<dbReference type="InterPro" id="IPR020980">
    <property type="entry name" value="Membrane_HflK_N"/>
</dbReference>
<name>A0A6N8EC68_9GAMM</name>
<evidence type="ECO:0000256" key="1">
    <source>
        <dbReference type="SAM" id="MobiDB-lite"/>
    </source>
</evidence>
<evidence type="ECO:0000313" key="4">
    <source>
        <dbReference type="Proteomes" id="UP000434044"/>
    </source>
</evidence>
<keyword evidence="4" id="KW-1185">Reference proteome</keyword>
<accession>A0A6N8EC68</accession>
<evidence type="ECO:0000313" key="3">
    <source>
        <dbReference type="EMBL" id="MTW21813.1"/>
    </source>
</evidence>
<comment type="caution">
    <text evidence="3">The sequence shown here is derived from an EMBL/GenBank/DDBJ whole genome shotgun (WGS) entry which is preliminary data.</text>
</comment>
<reference evidence="3 4" key="1">
    <citation type="submission" date="2019-11" db="EMBL/GenBank/DDBJ databases">
        <title>Whole-genome sequence of the anaerobic purple sulfur bacterium Allochromatium palmeri DSM 15591.</title>
        <authorList>
            <person name="Kyndt J.A."/>
            <person name="Meyer T.E."/>
        </authorList>
    </citation>
    <scope>NUCLEOTIDE SEQUENCE [LARGE SCALE GENOMIC DNA]</scope>
    <source>
        <strain evidence="3 4">DSM 15591</strain>
    </source>
</reference>
<organism evidence="3 4">
    <name type="scientific">Allochromatium palmeri</name>
    <dbReference type="NCBI Taxonomy" id="231048"/>
    <lineage>
        <taxon>Bacteria</taxon>
        <taxon>Pseudomonadati</taxon>
        <taxon>Pseudomonadota</taxon>
        <taxon>Gammaproteobacteria</taxon>
        <taxon>Chromatiales</taxon>
        <taxon>Chromatiaceae</taxon>
        <taxon>Allochromatium</taxon>
    </lineage>
</organism>
<feature type="region of interest" description="Disordered" evidence="1">
    <location>
        <begin position="1"/>
        <end position="37"/>
    </location>
</feature>
<feature type="domain" description="Menbrane protein HflK N-terminal" evidence="2">
    <location>
        <begin position="17"/>
        <end position="48"/>
    </location>
</feature>
<dbReference type="Proteomes" id="UP000434044">
    <property type="component" value="Unassembled WGS sequence"/>
</dbReference>
<protein>
    <recommendedName>
        <fullName evidence="2">Menbrane protein HflK N-terminal domain-containing protein</fullName>
    </recommendedName>
</protein>
<gene>
    <name evidence="3" type="ORF">GJ668_12010</name>
</gene>
<evidence type="ECO:0000259" key="2">
    <source>
        <dbReference type="Pfam" id="PF12221"/>
    </source>
</evidence>
<dbReference type="Pfam" id="PF12221">
    <property type="entry name" value="HflK_N"/>
    <property type="match status" value="1"/>
</dbReference>
<sequence>MLRGRPSRSQRRARPCSPWGSRPIGSPRKKPRPDLDRLWRDLRRRVAGPARGAGTLCPCRNG</sequence>
<proteinExistence type="predicted"/>
<dbReference type="EMBL" id="WNKT01000025">
    <property type="protein sequence ID" value="MTW21813.1"/>
    <property type="molecule type" value="Genomic_DNA"/>
</dbReference>